<evidence type="ECO:0000256" key="7">
    <source>
        <dbReference type="ARBA" id="ARBA00023170"/>
    </source>
</evidence>
<keyword evidence="4 9" id="KW-0812">Transmembrane</keyword>
<sequence>MIFSLIVKNSNGHLIQPAISWYHSVNEEMTKLASEVIEQSMSGDHSCVTIVAENDLLSSLEFFDLATIIRIPYSNVTSDPCDPTLAYNLGNAFRTRCSNYIVQISMPNCFMAAWDEANYLHPGLRHNPRFLFLPLLPETKNYGESLFAANEADLSADILVAEFEPSESENCTWSINMFTNNFYEHPGEPGRIGAIFLDKWVPGIGFDRMRNLYPNKLLDLRKKELAVYAVEYVPYSTANPFDGVEVRLLKIFCEKSNCVLTKGISDNDDWGDIYPGNRTGIGCAGMVYTRRVEFCVGGNYAWANFWPFIDFSSGYMQGELTVIVPKPTKLGGWSTPFLPFPPTIWLTIFLILIVSTYGLYIVTSVTYKYAPRLRSALDANQKFFTIADAFFRSMGMMVLQQPQILVTGAPVRHIFTSLEMVYLILTTCYTAALYDYLTVPRTNKPIENARDLADSNILWYGNDMAWIYLVRNSEDPKLLKMADNFRVSDEKSIQSIIEQGKSGAVVEKLIGGHFVELPYFSDDFLDASIAMKESYVKSLLFAFMHKGSPYLERLNTIVARVSQAGLWFRWETDCAAKLLDYVKQQKLLETTRKVKYPPKVLKLADVVGTFILYFVGTGISIVFLVLEIVIGKKMFFGSKF</sequence>
<feature type="transmembrane region" description="Helical" evidence="9">
    <location>
        <begin position="603"/>
        <end position="630"/>
    </location>
</feature>
<keyword evidence="5 9" id="KW-1133">Transmembrane helix</keyword>
<feature type="domain" description="Ionotropic glutamate receptor C-terminal" evidence="10">
    <location>
        <begin position="343"/>
        <end position="616"/>
    </location>
</feature>
<evidence type="ECO:0000256" key="3">
    <source>
        <dbReference type="ARBA" id="ARBA00022475"/>
    </source>
</evidence>
<dbReference type="InterPro" id="IPR052192">
    <property type="entry name" value="Insect_Ionotropic_Sensory_Rcpt"/>
</dbReference>
<evidence type="ECO:0000313" key="12">
    <source>
        <dbReference type="Proteomes" id="UP001307889"/>
    </source>
</evidence>
<comment type="similarity">
    <text evidence="2">Belongs to the glutamate-gated ion channel (TC 1.A.10.1) family.</text>
</comment>
<dbReference type="EMBL" id="AP028910">
    <property type="protein sequence ID" value="BES91031.1"/>
    <property type="molecule type" value="Genomic_DNA"/>
</dbReference>
<reference evidence="11 12" key="1">
    <citation type="submission" date="2023-09" db="EMBL/GenBank/DDBJ databases">
        <title>Nesidiocoris tenuis whole genome shotgun sequence.</title>
        <authorList>
            <person name="Shibata T."/>
            <person name="Shimoda M."/>
            <person name="Kobayashi T."/>
            <person name="Uehara T."/>
        </authorList>
    </citation>
    <scope>NUCLEOTIDE SEQUENCE [LARGE SCALE GENOMIC DNA]</scope>
    <source>
        <strain evidence="11 12">Japan</strain>
    </source>
</reference>
<evidence type="ECO:0000256" key="4">
    <source>
        <dbReference type="ARBA" id="ARBA00022692"/>
    </source>
</evidence>
<dbReference type="Proteomes" id="UP001307889">
    <property type="component" value="Chromosome 2"/>
</dbReference>
<evidence type="ECO:0000256" key="2">
    <source>
        <dbReference type="ARBA" id="ARBA00008685"/>
    </source>
</evidence>
<feature type="transmembrane region" description="Helical" evidence="9">
    <location>
        <begin position="344"/>
        <end position="362"/>
    </location>
</feature>
<dbReference type="SUPFAM" id="SSF53850">
    <property type="entry name" value="Periplasmic binding protein-like II"/>
    <property type="match status" value="1"/>
</dbReference>
<dbReference type="PANTHER" id="PTHR42643:SF40">
    <property type="entry name" value="IONOTROPIC RECEPTOR 41A-RELATED"/>
    <property type="match status" value="1"/>
</dbReference>
<evidence type="ECO:0000313" key="11">
    <source>
        <dbReference type="EMBL" id="BES91031.1"/>
    </source>
</evidence>
<keyword evidence="8" id="KW-0325">Glycoprotein</keyword>
<comment type="subcellular location">
    <subcellularLocation>
        <location evidence="1">Cell membrane</location>
        <topology evidence="1">Multi-pass membrane protein</topology>
    </subcellularLocation>
</comment>
<accession>A0ABN7AFG8</accession>
<keyword evidence="12" id="KW-1185">Reference proteome</keyword>
<evidence type="ECO:0000256" key="5">
    <source>
        <dbReference type="ARBA" id="ARBA00022989"/>
    </source>
</evidence>
<keyword evidence="3" id="KW-1003">Cell membrane</keyword>
<dbReference type="InterPro" id="IPR001320">
    <property type="entry name" value="Iontro_rcpt_C"/>
</dbReference>
<protein>
    <submittedName>
        <fullName evidence="11">Ligand-gated ion channel</fullName>
    </submittedName>
</protein>
<keyword evidence="7" id="KW-0675">Receptor</keyword>
<proteinExistence type="inferred from homology"/>
<organism evidence="11 12">
    <name type="scientific">Nesidiocoris tenuis</name>
    <dbReference type="NCBI Taxonomy" id="355587"/>
    <lineage>
        <taxon>Eukaryota</taxon>
        <taxon>Metazoa</taxon>
        <taxon>Ecdysozoa</taxon>
        <taxon>Arthropoda</taxon>
        <taxon>Hexapoda</taxon>
        <taxon>Insecta</taxon>
        <taxon>Pterygota</taxon>
        <taxon>Neoptera</taxon>
        <taxon>Paraneoptera</taxon>
        <taxon>Hemiptera</taxon>
        <taxon>Heteroptera</taxon>
        <taxon>Panheteroptera</taxon>
        <taxon>Cimicomorpha</taxon>
        <taxon>Miridae</taxon>
        <taxon>Dicyphina</taxon>
        <taxon>Nesidiocoris</taxon>
    </lineage>
</organism>
<dbReference type="Pfam" id="PF00060">
    <property type="entry name" value="Lig_chan"/>
    <property type="match status" value="1"/>
</dbReference>
<dbReference type="PANTHER" id="PTHR42643">
    <property type="entry name" value="IONOTROPIC RECEPTOR 20A-RELATED"/>
    <property type="match status" value="1"/>
</dbReference>
<dbReference type="Gene3D" id="3.40.190.10">
    <property type="entry name" value="Periplasmic binding protein-like II"/>
    <property type="match status" value="1"/>
</dbReference>
<gene>
    <name evidence="11" type="ORF">NTJ_03839</name>
</gene>
<dbReference type="Gene3D" id="1.10.287.70">
    <property type="match status" value="1"/>
</dbReference>
<keyword evidence="6 9" id="KW-0472">Membrane</keyword>
<evidence type="ECO:0000256" key="8">
    <source>
        <dbReference type="ARBA" id="ARBA00023180"/>
    </source>
</evidence>
<evidence type="ECO:0000256" key="9">
    <source>
        <dbReference type="SAM" id="Phobius"/>
    </source>
</evidence>
<evidence type="ECO:0000256" key="6">
    <source>
        <dbReference type="ARBA" id="ARBA00023136"/>
    </source>
</evidence>
<evidence type="ECO:0000259" key="10">
    <source>
        <dbReference type="Pfam" id="PF00060"/>
    </source>
</evidence>
<evidence type="ECO:0000256" key="1">
    <source>
        <dbReference type="ARBA" id="ARBA00004651"/>
    </source>
</evidence>
<name>A0ABN7AFG8_9HEMI</name>